<evidence type="ECO:0008006" key="5">
    <source>
        <dbReference type="Google" id="ProtNLM"/>
    </source>
</evidence>
<dbReference type="Proteomes" id="UP000611640">
    <property type="component" value="Chromosome"/>
</dbReference>
<feature type="region of interest" description="Disordered" evidence="1">
    <location>
        <begin position="1"/>
        <end position="34"/>
    </location>
</feature>
<dbReference type="RefSeq" id="WP_203961161.1">
    <property type="nucleotide sequence ID" value="NZ_AP023355.1"/>
</dbReference>
<keyword evidence="2" id="KW-0472">Membrane</keyword>
<feature type="transmembrane region" description="Helical" evidence="2">
    <location>
        <begin position="42"/>
        <end position="64"/>
    </location>
</feature>
<evidence type="ECO:0000313" key="4">
    <source>
        <dbReference type="Proteomes" id="UP000611640"/>
    </source>
</evidence>
<evidence type="ECO:0000256" key="1">
    <source>
        <dbReference type="SAM" id="MobiDB-lite"/>
    </source>
</evidence>
<accession>A0A7R7DMJ5</accession>
<evidence type="ECO:0000313" key="3">
    <source>
        <dbReference type="EMBL" id="BCJ34425.1"/>
    </source>
</evidence>
<sequence>MSAQQPETPRRTAPRQTGMPESLQHLTTGTEQPKQKWTRRRWTILGSVAGAVVLVLVVGGYFGYRALAPYYGLGYVSGRSTTVAGVTLTTTQVKCGLSTPPFGERGTPHGAYCAIVVSVHNGGKQTAVINLRTWTADLDVGLDHVEPVTEWLAFRNEIVETGQKASYQLAYDIPTGARLERLHLVIGDQSGTIATT</sequence>
<gene>
    <name evidence="3" type="ORF">Athai_19280</name>
</gene>
<organism evidence="3 4">
    <name type="scientific">Actinocatenispora thailandica</name>
    <dbReference type="NCBI Taxonomy" id="227318"/>
    <lineage>
        <taxon>Bacteria</taxon>
        <taxon>Bacillati</taxon>
        <taxon>Actinomycetota</taxon>
        <taxon>Actinomycetes</taxon>
        <taxon>Micromonosporales</taxon>
        <taxon>Micromonosporaceae</taxon>
        <taxon>Actinocatenispora</taxon>
    </lineage>
</organism>
<name>A0A7R7DMJ5_9ACTN</name>
<dbReference type="EMBL" id="AP023355">
    <property type="protein sequence ID" value="BCJ34425.1"/>
    <property type="molecule type" value="Genomic_DNA"/>
</dbReference>
<reference evidence="3 4" key="1">
    <citation type="submission" date="2020-08" db="EMBL/GenBank/DDBJ databases">
        <title>Whole genome shotgun sequence of Actinocatenispora thailandica NBRC 105041.</title>
        <authorList>
            <person name="Komaki H."/>
            <person name="Tamura T."/>
        </authorList>
    </citation>
    <scope>NUCLEOTIDE SEQUENCE [LARGE SCALE GENOMIC DNA]</scope>
    <source>
        <strain evidence="3 4">NBRC 105041</strain>
    </source>
</reference>
<keyword evidence="2" id="KW-1133">Transmembrane helix</keyword>
<dbReference type="KEGG" id="atl:Athai_19280"/>
<protein>
    <recommendedName>
        <fullName evidence="5">DUF4352 domain-containing protein</fullName>
    </recommendedName>
</protein>
<proteinExistence type="predicted"/>
<dbReference type="AlphaFoldDB" id="A0A7R7DMJ5"/>
<keyword evidence="2" id="KW-0812">Transmembrane</keyword>
<evidence type="ECO:0000256" key="2">
    <source>
        <dbReference type="SAM" id="Phobius"/>
    </source>
</evidence>
<keyword evidence="4" id="KW-1185">Reference proteome</keyword>